<evidence type="ECO:0000313" key="3">
    <source>
        <dbReference type="Proteomes" id="UP001529510"/>
    </source>
</evidence>
<protein>
    <submittedName>
        <fullName evidence="2">Uncharacterized protein</fullName>
    </submittedName>
</protein>
<dbReference type="EMBL" id="JAMKFB020000003">
    <property type="protein sequence ID" value="KAL0197463.1"/>
    <property type="molecule type" value="Genomic_DNA"/>
</dbReference>
<feature type="region of interest" description="Disordered" evidence="1">
    <location>
        <begin position="1"/>
        <end position="82"/>
    </location>
</feature>
<comment type="caution">
    <text evidence="2">The sequence shown here is derived from an EMBL/GenBank/DDBJ whole genome shotgun (WGS) entry which is preliminary data.</text>
</comment>
<feature type="non-terminal residue" evidence="2">
    <location>
        <position position="1"/>
    </location>
</feature>
<gene>
    <name evidence="2" type="ORF">M9458_006003</name>
</gene>
<dbReference type="AlphaFoldDB" id="A0ABD0RHX5"/>
<dbReference type="Proteomes" id="UP001529510">
    <property type="component" value="Unassembled WGS sequence"/>
</dbReference>
<reference evidence="2 3" key="1">
    <citation type="submission" date="2024-05" db="EMBL/GenBank/DDBJ databases">
        <title>Genome sequencing and assembly of Indian major carp, Cirrhinus mrigala (Hamilton, 1822).</title>
        <authorList>
            <person name="Mohindra V."/>
            <person name="Chowdhury L.M."/>
            <person name="Lal K."/>
            <person name="Jena J.K."/>
        </authorList>
    </citation>
    <scope>NUCLEOTIDE SEQUENCE [LARGE SCALE GENOMIC DNA]</scope>
    <source>
        <strain evidence="2">CM1030</strain>
        <tissue evidence="2">Blood</tissue>
    </source>
</reference>
<name>A0ABD0RHX5_CIRMR</name>
<feature type="compositionally biased region" description="Polar residues" evidence="1">
    <location>
        <begin position="26"/>
        <end position="42"/>
    </location>
</feature>
<feature type="non-terminal residue" evidence="2">
    <location>
        <position position="102"/>
    </location>
</feature>
<keyword evidence="3" id="KW-1185">Reference proteome</keyword>
<sequence length="102" mass="11109">ARLCQAQPHPSSPHQPQHRHQPVRALSQQQHWWQWQARTLRQPTAAAGSPSLPAPRGAPSFPSTRTQAATEAGPTSARRKYGSCAASVHQPYISALLLPNPP</sequence>
<evidence type="ECO:0000256" key="1">
    <source>
        <dbReference type="SAM" id="MobiDB-lite"/>
    </source>
</evidence>
<organism evidence="2 3">
    <name type="scientific">Cirrhinus mrigala</name>
    <name type="common">Mrigala</name>
    <dbReference type="NCBI Taxonomy" id="683832"/>
    <lineage>
        <taxon>Eukaryota</taxon>
        <taxon>Metazoa</taxon>
        <taxon>Chordata</taxon>
        <taxon>Craniata</taxon>
        <taxon>Vertebrata</taxon>
        <taxon>Euteleostomi</taxon>
        <taxon>Actinopterygii</taxon>
        <taxon>Neopterygii</taxon>
        <taxon>Teleostei</taxon>
        <taxon>Ostariophysi</taxon>
        <taxon>Cypriniformes</taxon>
        <taxon>Cyprinidae</taxon>
        <taxon>Labeoninae</taxon>
        <taxon>Labeonini</taxon>
        <taxon>Cirrhinus</taxon>
    </lineage>
</organism>
<proteinExistence type="predicted"/>
<accession>A0ABD0RHX5</accession>
<evidence type="ECO:0000313" key="2">
    <source>
        <dbReference type="EMBL" id="KAL0197463.1"/>
    </source>
</evidence>